<dbReference type="AlphaFoldDB" id="A0A0D3BXZ6"/>
<evidence type="ECO:0000313" key="2">
    <source>
        <dbReference type="EnsemblPlants" id="Bo4g118570.1"/>
    </source>
</evidence>
<protein>
    <submittedName>
        <fullName evidence="2">Uncharacterized protein</fullName>
    </submittedName>
</protein>
<accession>A0A0D3BXZ6</accession>
<dbReference type="HOGENOM" id="CLU_1153095_0_0_1"/>
<feature type="region of interest" description="Disordered" evidence="1">
    <location>
        <begin position="157"/>
        <end position="195"/>
    </location>
</feature>
<proteinExistence type="predicted"/>
<reference evidence="2" key="2">
    <citation type="submission" date="2015-03" db="UniProtKB">
        <authorList>
            <consortium name="EnsemblPlants"/>
        </authorList>
    </citation>
    <scope>IDENTIFICATION</scope>
</reference>
<dbReference type="EnsemblPlants" id="Bo4g118570.1">
    <property type="protein sequence ID" value="Bo4g118570.1"/>
    <property type="gene ID" value="Bo4g118570"/>
</dbReference>
<keyword evidence="3" id="KW-1185">Reference proteome</keyword>
<dbReference type="InterPro" id="IPR005529">
    <property type="entry name" value="DUF321"/>
</dbReference>
<dbReference type="Proteomes" id="UP000032141">
    <property type="component" value="Chromosome C4"/>
</dbReference>
<reference evidence="2 3" key="1">
    <citation type="journal article" date="2014" name="Genome Biol.">
        <title>Transcriptome and methylome profiling reveals relics of genome dominance in the mesopolyploid Brassica oleracea.</title>
        <authorList>
            <person name="Parkin I.A."/>
            <person name="Koh C."/>
            <person name="Tang H."/>
            <person name="Robinson S.J."/>
            <person name="Kagale S."/>
            <person name="Clarke W.E."/>
            <person name="Town C.D."/>
            <person name="Nixon J."/>
            <person name="Krishnakumar V."/>
            <person name="Bidwell S.L."/>
            <person name="Denoeud F."/>
            <person name="Belcram H."/>
            <person name="Links M.G."/>
            <person name="Just J."/>
            <person name="Clarke C."/>
            <person name="Bender T."/>
            <person name="Huebert T."/>
            <person name="Mason A.S."/>
            <person name="Pires J.C."/>
            <person name="Barker G."/>
            <person name="Moore J."/>
            <person name="Walley P.G."/>
            <person name="Manoli S."/>
            <person name="Batley J."/>
            <person name="Edwards D."/>
            <person name="Nelson M.N."/>
            <person name="Wang X."/>
            <person name="Paterson A.H."/>
            <person name="King G."/>
            <person name="Bancroft I."/>
            <person name="Chalhoub B."/>
            <person name="Sharpe A.G."/>
        </authorList>
    </citation>
    <scope>NUCLEOTIDE SEQUENCE</scope>
    <source>
        <strain evidence="2 3">cv. TO1000</strain>
    </source>
</reference>
<dbReference type="Gramene" id="Bo4g118570.1">
    <property type="protein sequence ID" value="Bo4g118570.1"/>
    <property type="gene ID" value="Bo4g118570"/>
</dbReference>
<sequence>MRFSVLAGKRDFRFWRENEIFGSGGKTRFSVLAGKRDFRFWRENEIFGSGGKTRFSVLAGKRDFRFWRENEIFGSGGKTRFSVLAGKRDFRFWRENEIFGSGGKTRFSVLAGKRDFRFWRENEIFGSGGKTLRVHGIHRRFSTIKGRNPSQKAAIPYKMKTRPGPGPGPDRKINSLPKLKPKHRQSFPVAAKNQRDAEDQFTVRDTFCLGEVRTWIPLADRGKGLFNAEEFESKIDKETTF</sequence>
<dbReference type="Pfam" id="PF03778">
    <property type="entry name" value="DUF321"/>
    <property type="match status" value="5"/>
</dbReference>
<evidence type="ECO:0000313" key="3">
    <source>
        <dbReference type="Proteomes" id="UP000032141"/>
    </source>
</evidence>
<evidence type="ECO:0000256" key="1">
    <source>
        <dbReference type="SAM" id="MobiDB-lite"/>
    </source>
</evidence>
<name>A0A0D3BXZ6_BRAOL</name>
<organism evidence="2 3">
    <name type="scientific">Brassica oleracea var. oleracea</name>
    <dbReference type="NCBI Taxonomy" id="109376"/>
    <lineage>
        <taxon>Eukaryota</taxon>
        <taxon>Viridiplantae</taxon>
        <taxon>Streptophyta</taxon>
        <taxon>Embryophyta</taxon>
        <taxon>Tracheophyta</taxon>
        <taxon>Spermatophyta</taxon>
        <taxon>Magnoliopsida</taxon>
        <taxon>eudicotyledons</taxon>
        <taxon>Gunneridae</taxon>
        <taxon>Pentapetalae</taxon>
        <taxon>rosids</taxon>
        <taxon>malvids</taxon>
        <taxon>Brassicales</taxon>
        <taxon>Brassicaceae</taxon>
        <taxon>Brassiceae</taxon>
        <taxon>Brassica</taxon>
    </lineage>
</organism>